<reference evidence="1 2" key="1">
    <citation type="submission" date="2021-07" db="EMBL/GenBank/DDBJ databases">
        <title>The Aristolochia fimbriata genome: insights into angiosperm evolution, floral development and chemical biosynthesis.</title>
        <authorList>
            <person name="Jiao Y."/>
        </authorList>
    </citation>
    <scope>NUCLEOTIDE SEQUENCE [LARGE SCALE GENOMIC DNA]</scope>
    <source>
        <strain evidence="1">IBCAS-2021</strain>
        <tissue evidence="1">Leaf</tissue>
    </source>
</reference>
<keyword evidence="2" id="KW-1185">Reference proteome</keyword>
<name>A0AAV7E9U9_ARIFI</name>
<sequence length="192" mass="21616">MAAPSVTLVGRLKAFDHTVVVDGEIIQTLALYMEGDASHMTYCPSRESIFGGHAEKPTSFTYSSRSCEFLSRRLATSDRVFFLPCPDSPEREDEAATPETLALQRASWLVHKPPLPRMFEDGVIERTLYTPDTTLDMPIPFLFEWTTLLMGMAFGDPSFGTAAICRWSELFLMPGVPRRTRWSRARVSFPSL</sequence>
<organism evidence="1 2">
    <name type="scientific">Aristolochia fimbriata</name>
    <name type="common">White veined hardy Dutchman's pipe vine</name>
    <dbReference type="NCBI Taxonomy" id="158543"/>
    <lineage>
        <taxon>Eukaryota</taxon>
        <taxon>Viridiplantae</taxon>
        <taxon>Streptophyta</taxon>
        <taxon>Embryophyta</taxon>
        <taxon>Tracheophyta</taxon>
        <taxon>Spermatophyta</taxon>
        <taxon>Magnoliopsida</taxon>
        <taxon>Magnoliidae</taxon>
        <taxon>Piperales</taxon>
        <taxon>Aristolochiaceae</taxon>
        <taxon>Aristolochia</taxon>
    </lineage>
</organism>
<evidence type="ECO:0000313" key="1">
    <source>
        <dbReference type="EMBL" id="KAG9444910.1"/>
    </source>
</evidence>
<evidence type="ECO:0000313" key="2">
    <source>
        <dbReference type="Proteomes" id="UP000825729"/>
    </source>
</evidence>
<dbReference type="AlphaFoldDB" id="A0AAV7E9U9"/>
<gene>
    <name evidence="1" type="ORF">H6P81_016250</name>
</gene>
<proteinExistence type="predicted"/>
<accession>A0AAV7E9U9</accession>
<comment type="caution">
    <text evidence="1">The sequence shown here is derived from an EMBL/GenBank/DDBJ whole genome shotgun (WGS) entry which is preliminary data.</text>
</comment>
<dbReference type="Proteomes" id="UP000825729">
    <property type="component" value="Unassembled WGS sequence"/>
</dbReference>
<dbReference type="EMBL" id="JAINDJ010000006">
    <property type="protein sequence ID" value="KAG9444910.1"/>
    <property type="molecule type" value="Genomic_DNA"/>
</dbReference>
<protein>
    <submittedName>
        <fullName evidence="1">Uncharacterized protein</fullName>
    </submittedName>
</protein>